<dbReference type="EMBL" id="JAKLJA010000032">
    <property type="protein sequence ID" value="MCG5077191.1"/>
    <property type="molecule type" value="Genomic_DNA"/>
</dbReference>
<dbReference type="PROSITE" id="PS50005">
    <property type="entry name" value="TPR"/>
    <property type="match status" value="2"/>
</dbReference>
<proteinExistence type="predicted"/>
<dbReference type="RefSeq" id="WP_238467098.1">
    <property type="nucleotide sequence ID" value="NZ_JAKLJA010000032.1"/>
</dbReference>
<reference evidence="3" key="1">
    <citation type="submission" date="2022-01" db="EMBL/GenBank/DDBJ databases">
        <title>Genome sequence and assembly of Parabukholderia sp. RG36.</title>
        <authorList>
            <person name="Chhetri G."/>
        </authorList>
    </citation>
    <scope>NUCLEOTIDE SEQUENCE</scope>
    <source>
        <strain evidence="3">RG36</strain>
    </source>
</reference>
<dbReference type="SUPFAM" id="SSF48452">
    <property type="entry name" value="TPR-like"/>
    <property type="match status" value="3"/>
</dbReference>
<feature type="repeat" description="TPR" evidence="1">
    <location>
        <begin position="583"/>
        <end position="616"/>
    </location>
</feature>
<feature type="repeat" description="TPR" evidence="1">
    <location>
        <begin position="239"/>
        <end position="272"/>
    </location>
</feature>
<dbReference type="Pfam" id="PF14559">
    <property type="entry name" value="TPR_19"/>
    <property type="match status" value="1"/>
</dbReference>
<name>A0A9X1RS25_9BURK</name>
<comment type="caution">
    <text evidence="3">The sequence shown here is derived from an EMBL/GenBank/DDBJ whole genome shotgun (WGS) entry which is preliminary data.</text>
</comment>
<dbReference type="AlphaFoldDB" id="A0A9X1RS25"/>
<protein>
    <submittedName>
        <fullName evidence="3">Tetratricopeptide repeat protein</fullName>
    </submittedName>
</protein>
<keyword evidence="1" id="KW-0802">TPR repeat</keyword>
<dbReference type="PANTHER" id="PTHR12558">
    <property type="entry name" value="CELL DIVISION CYCLE 16,23,27"/>
    <property type="match status" value="1"/>
</dbReference>
<dbReference type="Pfam" id="PF13432">
    <property type="entry name" value="TPR_16"/>
    <property type="match status" value="1"/>
</dbReference>
<feature type="region of interest" description="Disordered" evidence="2">
    <location>
        <begin position="65"/>
        <end position="91"/>
    </location>
</feature>
<dbReference type="Proteomes" id="UP001139308">
    <property type="component" value="Unassembled WGS sequence"/>
</dbReference>
<dbReference type="SMART" id="SM00028">
    <property type="entry name" value="TPR"/>
    <property type="match status" value="4"/>
</dbReference>
<evidence type="ECO:0000256" key="1">
    <source>
        <dbReference type="PROSITE-ProRule" id="PRU00339"/>
    </source>
</evidence>
<keyword evidence="4" id="KW-1185">Reference proteome</keyword>
<dbReference type="InterPro" id="IPR019734">
    <property type="entry name" value="TPR_rpt"/>
</dbReference>
<sequence length="631" mass="69545">MELSFVKLFAKRSPQDSKAESGLGSKAVAPRLREALQLRAFGPRRLIGAAVLAAWALSTPGAYAQDQAPTTDDTSVTMPDAFGPASPDEKKDLPGVALSSQIVFQVLAAEIALQRNQPAPAYQTYLALTRDTHDPRMAQRATEIALAAQSPTDALTAVQLWQQYAPNSERAAQLDASLLVLAGKPADAQPLLARELARVPADSRSQALLSLQLLLSRGPNRAGGLDTLKTLLKDDMNRPEAQLALGRQQLLVDDVPAARKSFEQALAIRPDYLPAALMLAQMGPEERQEGIASIEKYVRQNPKSREGHLALAQTYLAADRLDDAKKQFETLHKANATDLMPLMALSLIDVQQKKYDEAKQYLIQYSQAAEKTPGADPGQGYIYLAQLAAEQKDNAGAQQWLDKIQPNSQQYVPAQITRAQMLDKQGKVDDARRQLASIQADDPRDQALIARTDAAILFDAKRYQEAETRLAKATADFPEDPDLTYDYAMAAEKTSHYEVMEAQLRKLIKTQPDNPQAYNALGYSLADRNQRLPEADKLVEKASSLAPDDAFIMDSVGWVKYRMGDNADAIKVLRRAYSLQPNAEIGAHLGEVLWKNGDQDGAREAWREARKLEPDNDTLLKTLKRFQVNDL</sequence>
<feature type="compositionally biased region" description="Polar residues" evidence="2">
    <location>
        <begin position="67"/>
        <end position="77"/>
    </location>
</feature>
<evidence type="ECO:0000256" key="2">
    <source>
        <dbReference type="SAM" id="MobiDB-lite"/>
    </source>
</evidence>
<dbReference type="Gene3D" id="1.25.40.10">
    <property type="entry name" value="Tetratricopeptide repeat domain"/>
    <property type="match status" value="2"/>
</dbReference>
<evidence type="ECO:0000313" key="3">
    <source>
        <dbReference type="EMBL" id="MCG5077191.1"/>
    </source>
</evidence>
<dbReference type="PANTHER" id="PTHR12558:SF13">
    <property type="entry name" value="CELL DIVISION CYCLE PROTEIN 27 HOMOLOG"/>
    <property type="match status" value="1"/>
</dbReference>
<evidence type="ECO:0000313" key="4">
    <source>
        <dbReference type="Proteomes" id="UP001139308"/>
    </source>
</evidence>
<dbReference type="InterPro" id="IPR011990">
    <property type="entry name" value="TPR-like_helical_dom_sf"/>
</dbReference>
<gene>
    <name evidence="3" type="ORF">L5014_28255</name>
</gene>
<accession>A0A9X1RS25</accession>
<organism evidence="3 4">
    <name type="scientific">Paraburkholderia tagetis</name>
    <dbReference type="NCBI Taxonomy" id="2913261"/>
    <lineage>
        <taxon>Bacteria</taxon>
        <taxon>Pseudomonadati</taxon>
        <taxon>Pseudomonadota</taxon>
        <taxon>Betaproteobacteria</taxon>
        <taxon>Burkholderiales</taxon>
        <taxon>Burkholderiaceae</taxon>
        <taxon>Paraburkholderia</taxon>
    </lineage>
</organism>